<feature type="transmembrane region" description="Helical" evidence="8">
    <location>
        <begin position="139"/>
        <end position="168"/>
    </location>
</feature>
<sequence>MIPPLLEFLNIKMNKNLFDHLSKNLTENYGDYLACFLDTLKIASSFMIQALSSSFNLVYIISLMVITPVIFFHVLRDLPLIIEKANNLIPIPYREKVADYFSRVDFIISNYLKGQINVCIVMMIFYSIGLSILGLNHPIIIGILSGALTFIPYIGALLYSTIGFLSAVTQFHEWFESMAVLLLFLTGQLIDSNILGPLLIGKKVHIHPAVIVIGITICASYFGFIGILLFIPIVAVFSVSMDLAIDRYRKSEFYKKG</sequence>
<evidence type="ECO:0000256" key="7">
    <source>
        <dbReference type="ARBA" id="ARBA00023136"/>
    </source>
</evidence>
<dbReference type="GO" id="GO:0005886">
    <property type="term" value="C:plasma membrane"/>
    <property type="evidence" value="ECO:0007669"/>
    <property type="project" value="UniProtKB-SubCell"/>
</dbReference>
<name>A0A5E4MBX3_9HEMI</name>
<feature type="transmembrane region" description="Helical" evidence="8">
    <location>
        <begin position="116"/>
        <end position="133"/>
    </location>
</feature>
<dbReference type="AlphaFoldDB" id="A0A5E4MBX3"/>
<dbReference type="PANTHER" id="PTHR21716">
    <property type="entry name" value="TRANSMEMBRANE PROTEIN"/>
    <property type="match status" value="1"/>
</dbReference>
<dbReference type="PANTHER" id="PTHR21716:SF53">
    <property type="entry name" value="PERMEASE PERM-RELATED"/>
    <property type="match status" value="1"/>
</dbReference>
<feature type="transmembrane region" description="Helical" evidence="8">
    <location>
        <begin position="206"/>
        <end position="239"/>
    </location>
</feature>
<evidence type="ECO:0000256" key="8">
    <source>
        <dbReference type="SAM" id="Phobius"/>
    </source>
</evidence>
<comment type="subcellular location">
    <subcellularLocation>
        <location evidence="1">Cell membrane</location>
        <topology evidence="1">Multi-pass membrane protein</topology>
    </subcellularLocation>
</comment>
<evidence type="ECO:0000256" key="1">
    <source>
        <dbReference type="ARBA" id="ARBA00004651"/>
    </source>
</evidence>
<evidence type="ECO:0000256" key="6">
    <source>
        <dbReference type="ARBA" id="ARBA00022989"/>
    </source>
</evidence>
<feature type="transmembrane region" description="Helical" evidence="8">
    <location>
        <begin position="180"/>
        <end position="200"/>
    </location>
</feature>
<evidence type="ECO:0000256" key="3">
    <source>
        <dbReference type="ARBA" id="ARBA00022448"/>
    </source>
</evidence>
<evidence type="ECO:0000256" key="4">
    <source>
        <dbReference type="ARBA" id="ARBA00022475"/>
    </source>
</evidence>
<keyword evidence="10" id="KW-1185">Reference proteome</keyword>
<organism evidence="9 10">
    <name type="scientific">Cinara cedri</name>
    <dbReference type="NCBI Taxonomy" id="506608"/>
    <lineage>
        <taxon>Eukaryota</taxon>
        <taxon>Metazoa</taxon>
        <taxon>Ecdysozoa</taxon>
        <taxon>Arthropoda</taxon>
        <taxon>Hexapoda</taxon>
        <taxon>Insecta</taxon>
        <taxon>Pterygota</taxon>
        <taxon>Neoptera</taxon>
        <taxon>Paraneoptera</taxon>
        <taxon>Hemiptera</taxon>
        <taxon>Sternorrhyncha</taxon>
        <taxon>Aphidomorpha</taxon>
        <taxon>Aphidoidea</taxon>
        <taxon>Aphididae</taxon>
        <taxon>Lachninae</taxon>
        <taxon>Cinara</taxon>
    </lineage>
</organism>
<dbReference type="Pfam" id="PF01594">
    <property type="entry name" value="AI-2E_transport"/>
    <property type="match status" value="1"/>
</dbReference>
<dbReference type="EMBL" id="CABPRJ010000108">
    <property type="protein sequence ID" value="VVC27412.1"/>
    <property type="molecule type" value="Genomic_DNA"/>
</dbReference>
<evidence type="ECO:0000256" key="5">
    <source>
        <dbReference type="ARBA" id="ARBA00022692"/>
    </source>
</evidence>
<dbReference type="OrthoDB" id="10071870at2759"/>
<dbReference type="GO" id="GO:0055085">
    <property type="term" value="P:transmembrane transport"/>
    <property type="evidence" value="ECO:0007669"/>
    <property type="project" value="TreeGrafter"/>
</dbReference>
<proteinExistence type="inferred from homology"/>
<feature type="transmembrane region" description="Helical" evidence="8">
    <location>
        <begin position="57"/>
        <end position="75"/>
    </location>
</feature>
<keyword evidence="5 8" id="KW-0812">Transmembrane</keyword>
<evidence type="ECO:0000313" key="9">
    <source>
        <dbReference type="EMBL" id="VVC27412.1"/>
    </source>
</evidence>
<dbReference type="InterPro" id="IPR002549">
    <property type="entry name" value="AI-2E-like"/>
</dbReference>
<protein>
    <submittedName>
        <fullName evidence="9">Transmembrane protein TqsA-like</fullName>
    </submittedName>
</protein>
<gene>
    <name evidence="9" type="ORF">CINCED_3A003201</name>
</gene>
<reference evidence="9 10" key="1">
    <citation type="submission" date="2019-08" db="EMBL/GenBank/DDBJ databases">
        <authorList>
            <person name="Alioto T."/>
            <person name="Alioto T."/>
            <person name="Gomez Garrido J."/>
        </authorList>
    </citation>
    <scope>NUCLEOTIDE SEQUENCE [LARGE SCALE GENOMIC DNA]</scope>
</reference>
<dbReference type="Proteomes" id="UP000325440">
    <property type="component" value="Unassembled WGS sequence"/>
</dbReference>
<keyword evidence="4" id="KW-1003">Cell membrane</keyword>
<accession>A0A5E4MBX3</accession>
<comment type="similarity">
    <text evidence="2">Belongs to the autoinducer-2 exporter (AI-2E) (TC 2.A.86) family.</text>
</comment>
<keyword evidence="6 8" id="KW-1133">Transmembrane helix</keyword>
<evidence type="ECO:0000256" key="2">
    <source>
        <dbReference type="ARBA" id="ARBA00009773"/>
    </source>
</evidence>
<keyword evidence="7 8" id="KW-0472">Membrane</keyword>
<evidence type="ECO:0000313" key="10">
    <source>
        <dbReference type="Proteomes" id="UP000325440"/>
    </source>
</evidence>
<keyword evidence="3" id="KW-0813">Transport</keyword>